<comment type="caution">
    <text evidence="2">The sequence shown here is derived from an EMBL/GenBank/DDBJ whole genome shotgun (WGS) entry which is preliminary data.</text>
</comment>
<dbReference type="InterPro" id="IPR016181">
    <property type="entry name" value="Acyl_CoA_acyltransferase"/>
</dbReference>
<dbReference type="RefSeq" id="WP_206587749.1">
    <property type="nucleotide sequence ID" value="NZ_JAFKCU010000004.1"/>
</dbReference>
<dbReference type="Gene3D" id="3.40.630.30">
    <property type="match status" value="1"/>
</dbReference>
<evidence type="ECO:0000259" key="1">
    <source>
        <dbReference type="PROSITE" id="PS51186"/>
    </source>
</evidence>
<proteinExistence type="predicted"/>
<accession>A0ABS3CIZ3</accession>
<organism evidence="2 3">
    <name type="scientific">Algoriphagus pacificus</name>
    <dbReference type="NCBI Taxonomy" id="2811234"/>
    <lineage>
        <taxon>Bacteria</taxon>
        <taxon>Pseudomonadati</taxon>
        <taxon>Bacteroidota</taxon>
        <taxon>Cytophagia</taxon>
        <taxon>Cytophagales</taxon>
        <taxon>Cyclobacteriaceae</taxon>
        <taxon>Algoriphagus</taxon>
    </lineage>
</organism>
<sequence length="164" mass="18543">MKDMLVRLIGLPTISEVEKTLFKKEKIVFRRAIAPEKHLVSEWVLDQFGEYWKSEVEIAFSRQPVSCWIAQRGNDILGFACYETTARNFFGPTGTLESERGKGIGKILLIKALESMREMGYAYAIIGGVGPAEFYQKAVEAKVIEGSETSIYENLIRKNDPKKS</sequence>
<dbReference type="Proteomes" id="UP000664480">
    <property type="component" value="Unassembled WGS sequence"/>
</dbReference>
<dbReference type="Pfam" id="PF00583">
    <property type="entry name" value="Acetyltransf_1"/>
    <property type="match status" value="1"/>
</dbReference>
<feature type="domain" description="N-acetyltransferase" evidence="1">
    <location>
        <begin position="27"/>
        <end position="158"/>
    </location>
</feature>
<dbReference type="InterPro" id="IPR000182">
    <property type="entry name" value="GNAT_dom"/>
</dbReference>
<name>A0ABS3CIZ3_9BACT</name>
<evidence type="ECO:0000313" key="2">
    <source>
        <dbReference type="EMBL" id="MBN7817072.1"/>
    </source>
</evidence>
<dbReference type="PROSITE" id="PS51186">
    <property type="entry name" value="GNAT"/>
    <property type="match status" value="1"/>
</dbReference>
<evidence type="ECO:0000313" key="3">
    <source>
        <dbReference type="Proteomes" id="UP000664480"/>
    </source>
</evidence>
<gene>
    <name evidence="2" type="ORF">J0A69_16640</name>
</gene>
<dbReference type="EMBL" id="JAFKCU010000004">
    <property type="protein sequence ID" value="MBN7817072.1"/>
    <property type="molecule type" value="Genomic_DNA"/>
</dbReference>
<keyword evidence="3" id="KW-1185">Reference proteome</keyword>
<protein>
    <submittedName>
        <fullName evidence="2">GNAT family N-acetyltransferase</fullName>
    </submittedName>
</protein>
<dbReference type="CDD" id="cd04301">
    <property type="entry name" value="NAT_SF"/>
    <property type="match status" value="1"/>
</dbReference>
<reference evidence="2 3" key="1">
    <citation type="submission" date="2021-03" db="EMBL/GenBank/DDBJ databases">
        <title>novel species isolated from a fishpond in China.</title>
        <authorList>
            <person name="Lu H."/>
            <person name="Cai Z."/>
        </authorList>
    </citation>
    <scope>NUCLEOTIDE SEQUENCE [LARGE SCALE GENOMIC DNA]</scope>
    <source>
        <strain evidence="2 3">YJ13C</strain>
    </source>
</reference>
<dbReference type="SUPFAM" id="SSF55729">
    <property type="entry name" value="Acyl-CoA N-acyltransferases (Nat)"/>
    <property type="match status" value="1"/>
</dbReference>